<organism evidence="3 4">
    <name type="scientific">candidate division WWE3 bacterium</name>
    <dbReference type="NCBI Taxonomy" id="2053526"/>
    <lineage>
        <taxon>Bacteria</taxon>
        <taxon>Katanobacteria</taxon>
    </lineage>
</organism>
<keyword evidence="2" id="KW-1133">Transmembrane helix</keyword>
<keyword evidence="2" id="KW-0472">Membrane</keyword>
<evidence type="ECO:0000313" key="4">
    <source>
        <dbReference type="Proteomes" id="UP000590542"/>
    </source>
</evidence>
<feature type="compositionally biased region" description="Basic and acidic residues" evidence="1">
    <location>
        <begin position="38"/>
        <end position="78"/>
    </location>
</feature>
<evidence type="ECO:0000256" key="1">
    <source>
        <dbReference type="SAM" id="MobiDB-lite"/>
    </source>
</evidence>
<feature type="region of interest" description="Disordered" evidence="1">
    <location>
        <begin position="37"/>
        <end position="78"/>
    </location>
</feature>
<accession>A0A7X9E7L0</accession>
<evidence type="ECO:0000313" key="3">
    <source>
        <dbReference type="EMBL" id="NMB91767.1"/>
    </source>
</evidence>
<proteinExistence type="predicted"/>
<dbReference type="Proteomes" id="UP000590542">
    <property type="component" value="Unassembled WGS sequence"/>
</dbReference>
<evidence type="ECO:0000256" key="2">
    <source>
        <dbReference type="SAM" id="Phobius"/>
    </source>
</evidence>
<dbReference type="EMBL" id="JAAZNV010000009">
    <property type="protein sequence ID" value="NMB91767.1"/>
    <property type="molecule type" value="Genomic_DNA"/>
</dbReference>
<keyword evidence="2" id="KW-0812">Transmembrane</keyword>
<comment type="caution">
    <text evidence="3">The sequence shown here is derived from an EMBL/GenBank/DDBJ whole genome shotgun (WGS) entry which is preliminary data.</text>
</comment>
<reference evidence="3 4" key="1">
    <citation type="journal article" date="2020" name="Biotechnol. Biofuels">
        <title>New insights from the biogas microbiome by comprehensive genome-resolved metagenomics of nearly 1600 species originating from multiple anaerobic digesters.</title>
        <authorList>
            <person name="Campanaro S."/>
            <person name="Treu L."/>
            <person name="Rodriguez-R L.M."/>
            <person name="Kovalovszki A."/>
            <person name="Ziels R.M."/>
            <person name="Maus I."/>
            <person name="Zhu X."/>
            <person name="Kougias P.G."/>
            <person name="Basile A."/>
            <person name="Luo G."/>
            <person name="Schluter A."/>
            <person name="Konstantinidis K.T."/>
            <person name="Angelidaki I."/>
        </authorList>
    </citation>
    <scope>NUCLEOTIDE SEQUENCE [LARGE SCALE GENOMIC DNA]</scope>
    <source>
        <strain evidence="3">AS27yjCOA_202</strain>
    </source>
</reference>
<sequence length="176" mass="19921">MENNKRKSIFPLVVIFLFIGILVFGAYWYGKQSSLENTKNEIEESKESTSSKDEEKKDEGENGKEDESEKMKEEDTEEEIKTELKKLFAVKYNKEIEDVSITISQRKGDYIVGGVKFTGEMAGGYLLGAKVNGEWKIIFDGNGTIPCSSVDKVDFPSDLVTECWDTVNMESVDRTK</sequence>
<protein>
    <submittedName>
        <fullName evidence="3">Uncharacterized protein</fullName>
    </submittedName>
</protein>
<name>A0A7X9E7L0_UNCKA</name>
<gene>
    <name evidence="3" type="ORF">GYA37_02880</name>
</gene>
<feature type="transmembrane region" description="Helical" evidence="2">
    <location>
        <begin position="9"/>
        <end position="30"/>
    </location>
</feature>
<dbReference type="AlphaFoldDB" id="A0A7X9E7L0"/>